<dbReference type="Proteomes" id="UP000769528">
    <property type="component" value="Unassembled WGS sequence"/>
</dbReference>
<dbReference type="AlphaFoldDB" id="A0A9P8PQA5"/>
<dbReference type="SMART" id="SM00212">
    <property type="entry name" value="UBCc"/>
    <property type="match status" value="1"/>
</dbReference>
<keyword evidence="2" id="KW-0833">Ubl conjugation pathway</keyword>
<keyword evidence="8" id="KW-1185">Reference proteome</keyword>
<feature type="compositionally biased region" description="Basic and acidic residues" evidence="5">
    <location>
        <begin position="1"/>
        <end position="10"/>
    </location>
</feature>
<evidence type="ECO:0000256" key="4">
    <source>
        <dbReference type="ARBA" id="ARBA00043952"/>
    </source>
</evidence>
<keyword evidence="3" id="KW-0067">ATP-binding</keyword>
<accession>A0A9P8PQA5</accession>
<dbReference type="EMBL" id="JAEUBF010000657">
    <property type="protein sequence ID" value="KAH3676292.1"/>
    <property type="molecule type" value="Genomic_DNA"/>
</dbReference>
<dbReference type="CDD" id="cd23808">
    <property type="entry name" value="UBCc_UBE2W"/>
    <property type="match status" value="1"/>
</dbReference>
<gene>
    <name evidence="7" type="ORF">WICMUC_002088</name>
</gene>
<evidence type="ECO:0000256" key="5">
    <source>
        <dbReference type="SAM" id="MobiDB-lite"/>
    </source>
</evidence>
<feature type="region of interest" description="Disordered" evidence="5">
    <location>
        <begin position="1"/>
        <end position="23"/>
    </location>
</feature>
<name>A0A9P8PQA5_9ASCO</name>
<dbReference type="Gene3D" id="3.10.110.10">
    <property type="entry name" value="Ubiquitin Conjugating Enzyme"/>
    <property type="match status" value="1"/>
</dbReference>
<keyword evidence="1" id="KW-0547">Nucleotide-binding</keyword>
<dbReference type="InterPro" id="IPR050113">
    <property type="entry name" value="Ub_conjugating_enzyme"/>
</dbReference>
<dbReference type="SUPFAM" id="SSF54495">
    <property type="entry name" value="UBC-like"/>
    <property type="match status" value="1"/>
</dbReference>
<feature type="compositionally biased region" description="Polar residues" evidence="5">
    <location>
        <begin position="11"/>
        <end position="23"/>
    </location>
</feature>
<evidence type="ECO:0000256" key="1">
    <source>
        <dbReference type="ARBA" id="ARBA00022741"/>
    </source>
</evidence>
<comment type="pathway">
    <text evidence="4">Protein modification.</text>
</comment>
<dbReference type="PROSITE" id="PS50127">
    <property type="entry name" value="UBC_2"/>
    <property type="match status" value="1"/>
</dbReference>
<dbReference type="GO" id="GO:0005524">
    <property type="term" value="F:ATP binding"/>
    <property type="evidence" value="ECO:0007669"/>
    <property type="project" value="UniProtKB-KW"/>
</dbReference>
<dbReference type="InterPro" id="IPR000608">
    <property type="entry name" value="UBC"/>
</dbReference>
<reference evidence="7" key="1">
    <citation type="journal article" date="2021" name="Open Biol.">
        <title>Shared evolutionary footprints suggest mitochondrial oxidative damage underlies multiple complex I losses in fungi.</title>
        <authorList>
            <person name="Schikora-Tamarit M.A."/>
            <person name="Marcet-Houben M."/>
            <person name="Nosek J."/>
            <person name="Gabaldon T."/>
        </authorList>
    </citation>
    <scope>NUCLEOTIDE SEQUENCE</scope>
    <source>
        <strain evidence="7">CBS6341</strain>
    </source>
</reference>
<comment type="caution">
    <text evidence="7">The sequence shown here is derived from an EMBL/GenBank/DDBJ whole genome shotgun (WGS) entry which is preliminary data.</text>
</comment>
<reference evidence="7" key="2">
    <citation type="submission" date="2021-01" db="EMBL/GenBank/DDBJ databases">
        <authorList>
            <person name="Schikora-Tamarit M.A."/>
        </authorList>
    </citation>
    <scope>NUCLEOTIDE SEQUENCE</scope>
    <source>
        <strain evidence="7">CBS6341</strain>
    </source>
</reference>
<dbReference type="OrthoDB" id="406833at2759"/>
<dbReference type="PANTHER" id="PTHR24067">
    <property type="entry name" value="UBIQUITIN-CONJUGATING ENZYME E2"/>
    <property type="match status" value="1"/>
</dbReference>
<evidence type="ECO:0000256" key="2">
    <source>
        <dbReference type="ARBA" id="ARBA00022786"/>
    </source>
</evidence>
<evidence type="ECO:0000313" key="7">
    <source>
        <dbReference type="EMBL" id="KAH3676292.1"/>
    </source>
</evidence>
<feature type="domain" description="UBC core" evidence="6">
    <location>
        <begin position="53"/>
        <end position="205"/>
    </location>
</feature>
<evidence type="ECO:0000256" key="3">
    <source>
        <dbReference type="ARBA" id="ARBA00022840"/>
    </source>
</evidence>
<protein>
    <recommendedName>
        <fullName evidence="6">UBC core domain-containing protein</fullName>
    </recommendedName>
</protein>
<proteinExistence type="predicted"/>
<evidence type="ECO:0000259" key="6">
    <source>
        <dbReference type="PROSITE" id="PS50127"/>
    </source>
</evidence>
<dbReference type="InterPro" id="IPR016135">
    <property type="entry name" value="UBQ-conjugating_enzyme/RWD"/>
</dbReference>
<dbReference type="Pfam" id="PF00179">
    <property type="entry name" value="UQ_con"/>
    <property type="match status" value="1"/>
</dbReference>
<evidence type="ECO:0000313" key="8">
    <source>
        <dbReference type="Proteomes" id="UP000769528"/>
    </source>
</evidence>
<sequence length="205" mass="23317">MLKTSPEKSTVESTTPRPIISLPNSENNSFIKSLPISIKQPIRSVQKTYQKMSLKNRVLRELKNLEKSTPDGVSLILTENIHVLYADITIKGNELYKEGEKYRLKMMIPENYPFVAPISYFIKNNAEDVHSIPIHPHIYSNGHICLDLLGPAWTPAYTIDSLIVAIQSILASNDINERPPDDDRYVKKAPKNPQKTSFVYHDDTI</sequence>
<organism evidence="7 8">
    <name type="scientific">Wickerhamomyces mucosus</name>
    <dbReference type="NCBI Taxonomy" id="1378264"/>
    <lineage>
        <taxon>Eukaryota</taxon>
        <taxon>Fungi</taxon>
        <taxon>Dikarya</taxon>
        <taxon>Ascomycota</taxon>
        <taxon>Saccharomycotina</taxon>
        <taxon>Saccharomycetes</taxon>
        <taxon>Phaffomycetales</taxon>
        <taxon>Wickerhamomycetaceae</taxon>
        <taxon>Wickerhamomyces</taxon>
    </lineage>
</organism>